<sequence>MAVHTTNDSASRVPKWRNYAHRIHSSATEVKELETTDNKSSANSSTARPNDTHMQAWIEEIRGLLRSMFEKGETSDSPYDTAWVSLIPAVDGSQGPQFPNTLKWIARNQLEDGSWGDVDFFSIQNNVLCTLMCIIALKSWNTGLDSVEKGLRFLRKSMALLEDETHEKLVGFELVFPSILDHAKNLDLDLPYNLPVIDKLRAAREEKLRKIPLHLIYTTPTSVTYSLEGIRDVVDWEQISQQQQQTDGSFGCSPAATACAYLHTGNESCFRYLTSIPQLCDGAAPPFYPSDIFQRLWAVDRLQRLGIARHFESEIKASLDYVYEHFSSRVGCSWASTCNVTDLDDSAMAFRLLRLHGYDVSSDCFQHFRDSGEWCTYPGEINRGVSSTFNFYRAAQTCFPEECLLMEGAEWARRFLLDKHTQNLCRDKWVISKGLHAEVGSALSNPWYEHLPRLEHRSYLDQYGPQHVWISKVLYRMHSFTNSVFLKLAKADFNLCQSKHQEELQVLLRWNEERGFNSIRTREKQMVYCFYVAVCILPAPEQSMARTVWAKLAMLNVLIDDFFDSPSESYTDKVQFLEAFRSRNPNLMDGTGGEAKLFFESIYNTITEIAAEGSLFQGRDISHHVYNIWLRLVENQFKEAEWKHLNYEPSLEEYMSVSEVGISFEAMTPTQFFMGEKISPAMVDSPHTKRLMHLANVVARLSNDIRTYQREESENKPNWVSISKRNGLTESEIIEEARKVMDEHMKQLVKETYSPSKSHPLLPRSARQLYFDTVRAIRFAYRTGDALAPHMLDTKQSIDSILFEPVLL</sequence>
<proteinExistence type="evidence at transcript level"/>
<dbReference type="InterPro" id="IPR050148">
    <property type="entry name" value="Terpene_synthase-like"/>
</dbReference>
<dbReference type="Gene3D" id="1.50.10.160">
    <property type="match status" value="1"/>
</dbReference>
<evidence type="ECO:0000259" key="6">
    <source>
        <dbReference type="Pfam" id="PF03936"/>
    </source>
</evidence>
<dbReference type="AlphaFoldDB" id="A0A8U0D9P7"/>
<comment type="cofactor">
    <cofactor evidence="1">
        <name>Mg(2+)</name>
        <dbReference type="ChEBI" id="CHEBI:18420"/>
    </cofactor>
</comment>
<feature type="domain" description="Terpene synthase metal-binding" evidence="6">
    <location>
        <begin position="523"/>
        <end position="746"/>
    </location>
</feature>
<dbReference type="InterPro" id="IPR001906">
    <property type="entry name" value="Terpene_synth_N"/>
</dbReference>
<feature type="compositionally biased region" description="Polar residues" evidence="4">
    <location>
        <begin position="38"/>
        <end position="49"/>
    </location>
</feature>
<dbReference type="EMBL" id="OL989445">
    <property type="protein sequence ID" value="UPQ49784.1"/>
    <property type="molecule type" value="mRNA"/>
</dbReference>
<dbReference type="SFLD" id="SFLDG01605">
    <property type="entry name" value="Terpene_Cyclase_Like_1_N-term"/>
    <property type="match status" value="1"/>
</dbReference>
<organism evidence="7">
    <name type="scientific">Marchantia polymorpha</name>
    <name type="common">Common liverwort</name>
    <name type="synonym">Marchantia aquatica</name>
    <dbReference type="NCBI Taxonomy" id="3197"/>
    <lineage>
        <taxon>Eukaryota</taxon>
        <taxon>Viridiplantae</taxon>
        <taxon>Streptophyta</taxon>
        <taxon>Embryophyta</taxon>
        <taxon>Marchantiophyta</taxon>
        <taxon>Marchantiopsida</taxon>
        <taxon>Marchantiidae</taxon>
        <taxon>Marchantiales</taxon>
        <taxon>Marchantiaceae</taxon>
        <taxon>Marchantia</taxon>
    </lineage>
</organism>
<evidence type="ECO:0000259" key="5">
    <source>
        <dbReference type="Pfam" id="PF01397"/>
    </source>
</evidence>
<dbReference type="InterPro" id="IPR036965">
    <property type="entry name" value="Terpene_synth_N_sf"/>
</dbReference>
<dbReference type="InterPro" id="IPR005630">
    <property type="entry name" value="Terpene_synthase_metal-bd"/>
</dbReference>
<dbReference type="SUPFAM" id="SSF48239">
    <property type="entry name" value="Terpenoid cyclases/Protein prenyltransferases"/>
    <property type="match status" value="2"/>
</dbReference>
<dbReference type="PANTHER" id="PTHR31739:SF4">
    <property type="entry name" value="ENT-COPALYL DIPHOSPHATE SYNTHASE, CHLOROPLASTIC"/>
    <property type="match status" value="1"/>
</dbReference>
<dbReference type="InterPro" id="IPR008949">
    <property type="entry name" value="Isoprenoid_synthase_dom_sf"/>
</dbReference>
<protein>
    <submittedName>
        <fullName evidence="7">Cis-kolav-3,13e-dienol synthase</fullName>
    </submittedName>
</protein>
<keyword evidence="3" id="KW-0460">Magnesium</keyword>
<evidence type="ECO:0000256" key="2">
    <source>
        <dbReference type="ARBA" id="ARBA00022723"/>
    </source>
</evidence>
<feature type="region of interest" description="Disordered" evidence="4">
    <location>
        <begin position="27"/>
        <end position="49"/>
    </location>
</feature>
<feature type="domain" description="Terpene synthase N-terminal" evidence="5">
    <location>
        <begin position="236"/>
        <end position="442"/>
    </location>
</feature>
<evidence type="ECO:0000313" key="7">
    <source>
        <dbReference type="EMBL" id="UPQ49784.1"/>
    </source>
</evidence>
<evidence type="ECO:0000256" key="4">
    <source>
        <dbReference type="SAM" id="MobiDB-lite"/>
    </source>
</evidence>
<dbReference type="FunFam" id="1.50.10.130:FF:000002">
    <property type="entry name" value="Ent-copalyl diphosphate synthase, chloroplastic"/>
    <property type="match status" value="1"/>
</dbReference>
<dbReference type="Gene3D" id="1.10.600.10">
    <property type="entry name" value="Farnesyl Diphosphate Synthase"/>
    <property type="match status" value="1"/>
</dbReference>
<dbReference type="Gene3D" id="1.50.10.130">
    <property type="entry name" value="Terpene synthase, N-terminal domain"/>
    <property type="match status" value="1"/>
</dbReference>
<dbReference type="GO" id="GO:0010333">
    <property type="term" value="F:terpene synthase activity"/>
    <property type="evidence" value="ECO:0007669"/>
    <property type="project" value="InterPro"/>
</dbReference>
<name>A0A8U0D9P7_MARPO</name>
<dbReference type="Pfam" id="PF01397">
    <property type="entry name" value="Terpene_synth"/>
    <property type="match status" value="1"/>
</dbReference>
<dbReference type="InterPro" id="IPR008930">
    <property type="entry name" value="Terpenoid_cyclase/PrenylTrfase"/>
</dbReference>
<dbReference type="Pfam" id="PF03936">
    <property type="entry name" value="Terpene_synth_C"/>
    <property type="match status" value="1"/>
</dbReference>
<accession>A0A8U0D9P7</accession>
<dbReference type="GO" id="GO:0000287">
    <property type="term" value="F:magnesium ion binding"/>
    <property type="evidence" value="ECO:0007669"/>
    <property type="project" value="InterPro"/>
</dbReference>
<evidence type="ECO:0000256" key="1">
    <source>
        <dbReference type="ARBA" id="ARBA00001946"/>
    </source>
</evidence>
<reference evidence="7" key="1">
    <citation type="journal article" date="2022" name="Proc. Natl. Acad. Sci. U.S.A.">
        <title>Origin and early evolution of the plant terpene synthase family.</title>
        <authorList>
            <person name="Jia Q."/>
            <person name="Brown R."/>
            <person name="Koellner T.G."/>
            <person name="Fu J."/>
            <person name="Chen X."/>
            <person name="Wong G.K.-S."/>
            <person name="Gershenzon J."/>
            <person name="Peters R.J."/>
            <person name="Chen F."/>
        </authorList>
    </citation>
    <scope>NUCLEOTIDE SEQUENCE</scope>
</reference>
<dbReference type="SUPFAM" id="SSF48576">
    <property type="entry name" value="Terpenoid synthases"/>
    <property type="match status" value="1"/>
</dbReference>
<evidence type="ECO:0000256" key="3">
    <source>
        <dbReference type="ARBA" id="ARBA00022842"/>
    </source>
</evidence>
<dbReference type="SFLD" id="SFLDG01014">
    <property type="entry name" value="Terpene_Cyclase_Like_1_N-term"/>
    <property type="match status" value="1"/>
</dbReference>
<dbReference type="GO" id="GO:0016114">
    <property type="term" value="P:terpenoid biosynthetic process"/>
    <property type="evidence" value="ECO:0007669"/>
    <property type="project" value="InterPro"/>
</dbReference>
<keyword evidence="2" id="KW-0479">Metal-binding</keyword>
<dbReference type="PANTHER" id="PTHR31739">
    <property type="entry name" value="ENT-COPALYL DIPHOSPHATE SYNTHASE, CHLOROPLASTIC"/>
    <property type="match status" value="1"/>
</dbReference>